<evidence type="ECO:0000259" key="1">
    <source>
        <dbReference type="Pfam" id="PF00148"/>
    </source>
</evidence>
<dbReference type="SUPFAM" id="SSF53807">
    <property type="entry name" value="Helical backbone' metal receptor"/>
    <property type="match status" value="1"/>
</dbReference>
<dbReference type="InterPro" id="IPR000510">
    <property type="entry name" value="Nase/OxRdtase_comp1"/>
</dbReference>
<dbReference type="PANTHER" id="PTHR42956:SF1">
    <property type="entry name" value="NITROGENASE IRON-MOLYBDENUM COFACTOR BIOSYNTHESIS PROTEIN NIFE"/>
    <property type="match status" value="1"/>
</dbReference>
<sequence>MAVNKRRFIKDKVSYSCSMPGVWKAVAHSEGCVVVYHAPKACAHITEEMERNQYFRMLARREYTNPPYTAPLITSNIAKKESIFGGSQLLKKCLDYVVATYKPRYIVVTDSCVAGVIGDDSAAVCQEAEQEYGIPVLHVDCHGFLDGEYYGGFISAAKLLIDRFMAKKELPNVTSDQPYKVTLIGEKDGPGSMAIQQFCALIEDFGLEIYKAFPGYCSIEDMQKIGESDFTVILGGTQKAYAYLREIADYMNEKLGISHFASDYPIGWEGTRRWLDDFSVFLQNFKSDAKNHKIEIEAIKANVWRRFEEGFEPFKKTLQEASIVLSLGYINPNYDLSWVLEWIHLGNLSLAKVVILDNVPETQQAMYRTMVQRFYPETTIVLETADTVLPKDALIITTQELAEPFLRQLILPCLPPIGMAGLVQMYRKLFMLARRRGERGIVLYGW</sequence>
<dbReference type="InterPro" id="IPR049939">
    <property type="entry name" value="NifE-like"/>
</dbReference>
<name>A0A6N3FCJ5_9FIRM</name>
<dbReference type="PANTHER" id="PTHR42956">
    <property type="entry name" value="NITROGENASE IRON-MOLYBDENUM COFACTOR BIOSYNTHESIS PROTEIN NIFE"/>
    <property type="match status" value="1"/>
</dbReference>
<dbReference type="EC" id="1.18.6.1" evidence="2"/>
<reference evidence="2" key="1">
    <citation type="submission" date="2019-11" db="EMBL/GenBank/DDBJ databases">
        <authorList>
            <person name="Feng L."/>
        </authorList>
    </citation>
    <scope>NUCLEOTIDE SEQUENCE</scope>
    <source>
        <strain evidence="2">VrattiLFYP33</strain>
    </source>
</reference>
<dbReference type="AlphaFoldDB" id="A0A6N3FCJ5"/>
<dbReference type="GO" id="GO:0016163">
    <property type="term" value="F:nitrogenase activity"/>
    <property type="evidence" value="ECO:0007669"/>
    <property type="project" value="UniProtKB-EC"/>
</dbReference>
<proteinExistence type="predicted"/>
<organism evidence="2">
    <name type="scientific">Veillonella ratti</name>
    <dbReference type="NCBI Taxonomy" id="103892"/>
    <lineage>
        <taxon>Bacteria</taxon>
        <taxon>Bacillati</taxon>
        <taxon>Bacillota</taxon>
        <taxon>Negativicutes</taxon>
        <taxon>Veillonellales</taxon>
        <taxon>Veillonellaceae</taxon>
        <taxon>Veillonella</taxon>
    </lineage>
</organism>
<evidence type="ECO:0000313" key="2">
    <source>
        <dbReference type="EMBL" id="VYU49877.1"/>
    </source>
</evidence>
<dbReference type="Pfam" id="PF00148">
    <property type="entry name" value="Oxidored_nitro"/>
    <property type="match status" value="1"/>
</dbReference>
<dbReference type="EMBL" id="CACRUX010000098">
    <property type="protein sequence ID" value="VYU49877.1"/>
    <property type="molecule type" value="Genomic_DNA"/>
</dbReference>
<feature type="domain" description="Nitrogenase/oxidoreductase component 1" evidence="1">
    <location>
        <begin position="17"/>
        <end position="319"/>
    </location>
</feature>
<dbReference type="RefSeq" id="WP_156705777.1">
    <property type="nucleotide sequence ID" value="NZ_CACRUX010000098.1"/>
</dbReference>
<accession>A0A6N3FCJ5</accession>
<gene>
    <name evidence="2" type="primary">nifD</name>
    <name evidence="2" type="ORF">VRLFYP33_02265</name>
</gene>
<keyword evidence="2" id="KW-0560">Oxidoreductase</keyword>
<protein>
    <submittedName>
        <fullName evidence="2">Nitrogenase molybdenum-iron protein alpha chain</fullName>
        <ecNumber evidence="2">1.18.6.1</ecNumber>
    </submittedName>
</protein>
<dbReference type="Gene3D" id="3.40.50.1980">
    <property type="entry name" value="Nitrogenase molybdenum iron protein domain"/>
    <property type="match status" value="2"/>
</dbReference>